<dbReference type="GO" id="GO:0004222">
    <property type="term" value="F:metalloendopeptidase activity"/>
    <property type="evidence" value="ECO:0007669"/>
    <property type="project" value="TreeGrafter"/>
</dbReference>
<evidence type="ECO:0000256" key="3">
    <source>
        <dbReference type="SAM" id="Phobius"/>
    </source>
</evidence>
<feature type="domain" description="Fibronectin type-III" evidence="4">
    <location>
        <begin position="1505"/>
        <end position="1596"/>
    </location>
</feature>
<dbReference type="InterPro" id="IPR043543">
    <property type="entry name" value="PAPPA/PAPPA2"/>
</dbReference>
<keyword evidence="1" id="KW-0732">Signal</keyword>
<dbReference type="Gene3D" id="2.60.40.10">
    <property type="entry name" value="Immunoglobulins"/>
    <property type="match status" value="3"/>
</dbReference>
<gene>
    <name evidence="5" type="ORF">C3F09_12555</name>
</gene>
<keyword evidence="3" id="KW-1133">Transmembrane helix</keyword>
<dbReference type="Pfam" id="PF18998">
    <property type="entry name" value="Flg_new_2"/>
    <property type="match status" value="5"/>
</dbReference>
<keyword evidence="3" id="KW-0812">Transmembrane</keyword>
<dbReference type="Pfam" id="PF00041">
    <property type="entry name" value="fn3"/>
    <property type="match status" value="1"/>
</dbReference>
<dbReference type="InterPro" id="IPR036116">
    <property type="entry name" value="FN3_sf"/>
</dbReference>
<evidence type="ECO:0000313" key="6">
    <source>
        <dbReference type="Proteomes" id="UP000250918"/>
    </source>
</evidence>
<dbReference type="InterPro" id="IPR013320">
    <property type="entry name" value="ConA-like_dom_sf"/>
</dbReference>
<dbReference type="InterPro" id="IPR013783">
    <property type="entry name" value="Ig-like_fold"/>
</dbReference>
<dbReference type="GO" id="GO:0006508">
    <property type="term" value="P:proteolysis"/>
    <property type="evidence" value="ECO:0007669"/>
    <property type="project" value="TreeGrafter"/>
</dbReference>
<dbReference type="InterPro" id="IPR044060">
    <property type="entry name" value="Bacterial_rp_domain"/>
</dbReference>
<protein>
    <recommendedName>
        <fullName evidence="4">Fibronectin type-III domain-containing protein</fullName>
    </recommendedName>
</protein>
<dbReference type="SMART" id="SM00560">
    <property type="entry name" value="LamGL"/>
    <property type="match status" value="4"/>
</dbReference>
<comment type="caution">
    <text evidence="5">The sequence shown here is derived from an EMBL/GenBank/DDBJ whole genome shotgun (WGS) entry which is preliminary data.</text>
</comment>
<evidence type="ECO:0000313" key="5">
    <source>
        <dbReference type="EMBL" id="PWB67958.1"/>
    </source>
</evidence>
<name>A0A855WX41_9BACT</name>
<dbReference type="SUPFAM" id="SSF49265">
    <property type="entry name" value="Fibronectin type III"/>
    <property type="match status" value="2"/>
</dbReference>
<sequence length="2575" mass="269323">MKHARCRVAPDRNRPGLWRSLVILSLIGMVVVATTARIQAFNSTTTLQSISVSAITGEKPQSKVWTYGGKWWAVMPNSSGTHLWRLDGTTWTSVLDLSAATSSYADCKVAGSVTHILLYQGTSSSLVSVEYVPASSTYQLWTTRPAPASITLDAGVETAVIDIDGNGRMWLASAGTTEVYVRWSDSPYSTWSSPITVATGINDDDICTVVAFAGKIGVLWSNQNTQRFGFKYHVDGADPSSWSSDEVPASQSALSVGLGMADDHLNIKAGSDGTLYAAVKTSYDTPGYPKIALLIRRPAGTWDNLYEVDQSGTRGIVVVNESAGKLAVIYTSSESGGDILYKESPLASISFGSVGTLITGGTYNNATSAKQNYSGSIVVLSANGSSAAGVLAADANSNSYALNFDGSNDWVNCGTSAAADITGPITLEAWVRSDVAATQSIVKKNGTSSGYELSLSNNVSGGLPQNYFFRLNGSDTYRVNSTSYYPVDGTWTHVAATYDGSVMKLYVNGVQEGGDVAGPPSIVTNTSNLVIGTDALTPGTGKNFDGGIDEVRVWNVARTAQQILDSYNQQIASGTGLVGRWGMAEGTGTSTANSIGGGLNGTLMEGAAVGNGPAWISATPFNIAVGPVSPTLVSPTNGATGIAIAPTLTWNASTGATSYRAQVSTVSDFATTVYDQSGLVTTSASVTGLLNSTLYYWRVNATNAQGTSDWSSVWSFTTIPAALPIEDNGAGYALDFDGTNDYVNGGNNPSVQITGTAITMEAWIKPTKALSTMAILKKCNAIGGGAGYELYCGSAGYVYCRFNGVDASRAYSTTAYPSDGRWMHVAATYDGVSTKMYINGVLEMTTAYTAAIVNSPNILEIANDPSTTARFFQGAIDEVRLWNVARSDADIKANMTRKLVGNETGLVGYWRFDETSGTSMNDETANNNDGTMTNMDAATDHVWSGAALGDASAYDYVATGGYTTTLSHANGDAVTATTTSGTITGIQVYRADDNAIRTGATAPAGYTLDPSRFWGVRAIGTATPTYTLVYNYTGNPAVTTETGLKLVKRNDISVPGWTDALATLDANANTLTVTGATGTEYALALPIPPPTYQLTVSTTAGGTITAPATSPVTVDSGAATTITAVANTGYTFTGWTVVSGTGVSIATPLALSTTATLTSGNAEVKANFTLNTYTITAAAGANGSITPSGAVVVNHGANQTFAIAASTGYHIDSVIVDGLRTDSTTSFTFYNVTAAHTIRAVFAPDVAPASALQFNGTNQYVTFGSATSTLGAQTFTLECWFYWTGGGTTTSTGTGGLTTVIPLVTKGRGEADGSNLDMNYFLGIQGSKLAADFEDIDGATVDGDLAGQNQPIFGVATVTTNSWHHAAATFDGRYWRLYLDGILDNTVDVSNPGYALPRPQFGSIQHAGIASALTSTGVAGGYFAGTIDEARIWNYARSQYAIQQTINSEVSSPQSGLLGRWSLNEGSGTVAYNTVTSGPNGTLTNSPTWVTPGAPFNLVFTTPTAPSGLTATAYSQYQINLAWSDNSSNEAAFEIERSTAGSGGPFTLRATVNAGIVAYNDTGLTPSTQYWYRVRAVNGGGASSYSNVADATTPSPNPPEAPTGLTATAISAYRIDLAWLDNSSSETSFEVWRSADGVTFSLLSTTSANTQAYSDSAVNSGSTYYYRVRAVNAVGPSGYTNDANATTLTEGGTALQFGSASASASFGTASSLNTPVFTVETWFRRDGTGTGVTTGSGGIASAIPLVTKGTSEVEDTTKDINYFLGIDASTGVLIADFERSPGSQNYPVSGITPITNGVWHHAAVTYDGTTWNLYLDGMLERSLVIGPGVYPTAHTISPAALGTSIQSNGTTRQGYFNGTLDETRIWNYARTQLEIQSMANVQMTTWQTGLLARWGLNDGSGTTVHANAGTYVNGTIAGSGYAWVSGAPFDLTFNTPPAQPILVAPANGGTNISTSPTLQVGVSDADNENMTVTFYGRPYEPAQDFSIVVLPDPQNYSASLNGGSPAIFNSQTQWIVNQQVARNIVYVANEGDIVNTASVNAEWLAANTAMSALETVLMPDGIPFSVGMGNHDQNPYGDPTGTAEYNSYFGESRFGGRGYYGGHYGTDNDNSFQLFSASGMEFIVLTLEMNPSPDVNVLNWADSLLKAYPGRRGILMFHNLIGTGNPGSWSTAGSTIYNSLKDNPNLFLMLCGHVDGEGQRQDIYVNDTVYTLLADYQGRTNGGNGWLRVLEFSPANNEIRVKTYSPWLDQWETDANSQFTLPYSMQNSSFQVIGTASGVPSGSTASQPWPGLAENTQYEWYATANDGQATTTGPTWTFTTGYDPRTITATAGPNGSISPSGAVSVPYNTDQSFTITPAPNYHIDDVVVDGGSVGALASYTFTGVTSNHTIHATFAINTYQLTVTTTAGGTITAPPSSPVTVDHGAATTITAVADVGYTFTGWTIVTGSGVVIADPSGLSTTVTLTSGDASVRANFTINTYTLTYLAGANGSISGTTPQTVNYGASGTAVTAVPDLGYHFVNWSDGSTANPRTDVNVTADLTVTANFAINTYTLTYIAGANGSISGTTPQTVNYGA</sequence>
<dbReference type="InterPro" id="IPR006558">
    <property type="entry name" value="LamG-like"/>
</dbReference>
<keyword evidence="2" id="KW-1015">Disulfide bond</keyword>
<organism evidence="5 6">
    <name type="scientific">candidate division GN15 bacterium</name>
    <dbReference type="NCBI Taxonomy" id="2072418"/>
    <lineage>
        <taxon>Bacteria</taxon>
        <taxon>candidate division GN15</taxon>
    </lineage>
</organism>
<dbReference type="SUPFAM" id="SSF49899">
    <property type="entry name" value="Concanavalin A-like lectins/glucanases"/>
    <property type="match status" value="4"/>
</dbReference>
<feature type="domain" description="Fibronectin type-III" evidence="4">
    <location>
        <begin position="1601"/>
        <end position="1690"/>
    </location>
</feature>
<dbReference type="PROSITE" id="PS50853">
    <property type="entry name" value="FN3"/>
    <property type="match status" value="3"/>
</dbReference>
<accession>A0A855WX41</accession>
<dbReference type="PANTHER" id="PTHR46130:SF3">
    <property type="entry name" value="CHROMOSOME UNDETERMINED SCAFFOLD_33, WHOLE GENOME SHOTGUN SEQUENCE"/>
    <property type="match status" value="1"/>
</dbReference>
<evidence type="ECO:0000256" key="2">
    <source>
        <dbReference type="ARBA" id="ARBA00023157"/>
    </source>
</evidence>
<dbReference type="SMART" id="SM00060">
    <property type="entry name" value="FN3"/>
    <property type="match status" value="3"/>
</dbReference>
<reference evidence="5 6" key="1">
    <citation type="journal article" date="2018" name="ISME J.">
        <title>A methanotrophic archaeon couples anaerobic oxidation of methane to Fe(III) reduction.</title>
        <authorList>
            <person name="Cai C."/>
            <person name="Leu A.O."/>
            <person name="Xie G.J."/>
            <person name="Guo J."/>
            <person name="Feng Y."/>
            <person name="Zhao J.X."/>
            <person name="Tyson G.W."/>
            <person name="Yuan Z."/>
            <person name="Hu S."/>
        </authorList>
    </citation>
    <scope>NUCLEOTIDE SEQUENCE [LARGE SCALE GENOMIC DNA]</scope>
    <source>
        <strain evidence="5">FeB_12</strain>
    </source>
</reference>
<dbReference type="InterPro" id="IPR003961">
    <property type="entry name" value="FN3_dom"/>
</dbReference>
<dbReference type="Proteomes" id="UP000250918">
    <property type="component" value="Unassembled WGS sequence"/>
</dbReference>
<feature type="transmembrane region" description="Helical" evidence="3">
    <location>
        <begin position="21"/>
        <end position="40"/>
    </location>
</feature>
<evidence type="ECO:0000256" key="1">
    <source>
        <dbReference type="ARBA" id="ARBA00022729"/>
    </source>
</evidence>
<dbReference type="GO" id="GO:0005615">
    <property type="term" value="C:extracellular space"/>
    <property type="evidence" value="ECO:0007669"/>
    <property type="project" value="TreeGrafter"/>
</dbReference>
<feature type="non-terminal residue" evidence="5">
    <location>
        <position position="2575"/>
    </location>
</feature>
<proteinExistence type="predicted"/>
<evidence type="ECO:0000259" key="4">
    <source>
        <dbReference type="PROSITE" id="PS50853"/>
    </source>
</evidence>
<dbReference type="CDD" id="cd00063">
    <property type="entry name" value="FN3"/>
    <property type="match status" value="3"/>
</dbReference>
<dbReference type="PANTHER" id="PTHR46130">
    <property type="entry name" value="LAMGL DOMAIN-CONTAINING PROTEIN"/>
    <property type="match status" value="1"/>
</dbReference>
<feature type="domain" description="Fibronectin type-III" evidence="4">
    <location>
        <begin position="626"/>
        <end position="721"/>
    </location>
</feature>
<dbReference type="InterPro" id="IPR029052">
    <property type="entry name" value="Metallo-depent_PP-like"/>
</dbReference>
<dbReference type="SUPFAM" id="SSF56300">
    <property type="entry name" value="Metallo-dependent phosphatases"/>
    <property type="match status" value="1"/>
</dbReference>
<dbReference type="Gene3D" id="2.60.120.200">
    <property type="match status" value="4"/>
</dbReference>
<dbReference type="Pfam" id="PF13385">
    <property type="entry name" value="Laminin_G_3"/>
    <property type="match status" value="4"/>
</dbReference>
<dbReference type="GO" id="GO:0007166">
    <property type="term" value="P:cell surface receptor signaling pathway"/>
    <property type="evidence" value="ECO:0007669"/>
    <property type="project" value="TreeGrafter"/>
</dbReference>
<keyword evidence="3" id="KW-0472">Membrane</keyword>
<dbReference type="EMBL" id="PQAP01000223">
    <property type="protein sequence ID" value="PWB67958.1"/>
    <property type="molecule type" value="Genomic_DNA"/>
</dbReference>